<evidence type="ECO:0000256" key="4">
    <source>
        <dbReference type="ARBA" id="ARBA00022807"/>
    </source>
</evidence>
<dbReference type="InterPro" id="IPR038765">
    <property type="entry name" value="Papain-like_cys_pep_sf"/>
</dbReference>
<keyword evidence="2" id="KW-0645">Protease</keyword>
<evidence type="ECO:0000256" key="1">
    <source>
        <dbReference type="ARBA" id="ARBA00007074"/>
    </source>
</evidence>
<dbReference type="InterPro" id="IPR051202">
    <property type="entry name" value="Peptidase_C40"/>
</dbReference>
<evidence type="ECO:0000256" key="3">
    <source>
        <dbReference type="ARBA" id="ARBA00022801"/>
    </source>
</evidence>
<sequence>MKHYLSFSPSADFFSKQGAIETQVLFGERVLVKGSTCYAYSQLFHNELLWKPYPGHSFRSTLVPCTPEFHIHPNVSVVSVDAFLDPWGIPLPFGTLLHVNSQNTVIFPKDILNHMNTIWGSGTPQCDPRHLRRLNYNFFAELLIKDADLLLNFPYVWGGRSVHESLEKPGVDCSGFINILYQAQGYNVPRNAADQYADCHWISSFENLPSGGLIFLYPKEEKRISHVMLKQDSSTLIHASGGGKKVEYFILEQDGKFLDSTYLFFRNNQRGRAFFGIPRKRKAFL</sequence>
<gene>
    <name evidence="6" type="ordered locus">CpB0252</name>
</gene>
<dbReference type="PROSITE" id="PS51935">
    <property type="entry name" value="NLPC_P60"/>
    <property type="match status" value="1"/>
</dbReference>
<dbReference type="PANTHER" id="PTHR47053">
    <property type="entry name" value="MUREIN DD-ENDOPEPTIDASE MEPH-RELATED"/>
    <property type="match status" value="1"/>
</dbReference>
<keyword evidence="7" id="KW-1185">Reference proteome</keyword>
<evidence type="ECO:0000313" key="7">
    <source>
        <dbReference type="Proteomes" id="UP000000424"/>
    </source>
</evidence>
<evidence type="ECO:0000313" key="6">
    <source>
        <dbReference type="EMBL" id="AAP98185.1"/>
    </source>
</evidence>
<dbReference type="Pfam" id="PF00877">
    <property type="entry name" value="NLPC_P60"/>
    <property type="match status" value="1"/>
</dbReference>
<comment type="similarity">
    <text evidence="1">Belongs to the peptidase C40 family.</text>
</comment>
<name>A0ABN3YPN5_CHLPN</name>
<dbReference type="InterPro" id="IPR000064">
    <property type="entry name" value="NLP_P60_dom"/>
</dbReference>
<keyword evidence="3" id="KW-0378">Hydrolase</keyword>
<evidence type="ECO:0000259" key="5">
    <source>
        <dbReference type="PROSITE" id="PS51935"/>
    </source>
</evidence>
<evidence type="ECO:0000256" key="2">
    <source>
        <dbReference type="ARBA" id="ARBA00022670"/>
    </source>
</evidence>
<dbReference type="Gene3D" id="3.90.1720.10">
    <property type="entry name" value="endopeptidase domain like (from Nostoc punctiforme)"/>
    <property type="match status" value="1"/>
</dbReference>
<dbReference type="EMBL" id="AE009440">
    <property type="protein sequence ID" value="AAP98185.1"/>
    <property type="molecule type" value="Genomic_DNA"/>
</dbReference>
<reference evidence="6" key="1">
    <citation type="submission" date="2002-05" db="EMBL/GenBank/DDBJ databases">
        <title>The genome sequence of Chlamydia pneumoniae TW183 and comparison with other Chlamydia strains based on whole genome sequence analysis.</title>
        <authorList>
            <person name="Geng M.M."/>
            <person name="Schuhmacher A."/>
            <person name="Muehldorfer I."/>
            <person name="Bensch K.W."/>
            <person name="Schaefer K.P."/>
            <person name="Schneider S."/>
            <person name="Pohl T."/>
            <person name="Essig A."/>
            <person name="Marre R."/>
            <person name="Melchers K."/>
        </authorList>
    </citation>
    <scope>NUCLEOTIDE SEQUENCE [LARGE SCALE GENOMIC DNA]</scope>
    <source>
        <strain evidence="6">TW-183</strain>
    </source>
</reference>
<accession>A0ABN3YPN5</accession>
<keyword evidence="4" id="KW-0788">Thiol protease</keyword>
<dbReference type="PANTHER" id="PTHR47053:SF1">
    <property type="entry name" value="MUREIN DD-ENDOPEPTIDASE MEPH-RELATED"/>
    <property type="match status" value="1"/>
</dbReference>
<proteinExistence type="inferred from homology"/>
<organism evidence="6 7">
    <name type="scientific">Chlamydia pneumoniae</name>
    <name type="common">Chlamydophila pneumoniae</name>
    <dbReference type="NCBI Taxonomy" id="83558"/>
    <lineage>
        <taxon>Bacteria</taxon>
        <taxon>Pseudomonadati</taxon>
        <taxon>Chlamydiota</taxon>
        <taxon>Chlamydiia</taxon>
        <taxon>Chlamydiales</taxon>
        <taxon>Chlamydiaceae</taxon>
        <taxon>Chlamydia/Chlamydophila group</taxon>
        <taxon>Chlamydia</taxon>
    </lineage>
</organism>
<dbReference type="Proteomes" id="UP000000424">
    <property type="component" value="Chromosome"/>
</dbReference>
<dbReference type="GeneID" id="45050292"/>
<dbReference type="RefSeq" id="WP_010882897.1">
    <property type="nucleotide sequence ID" value="NC_005043.1"/>
</dbReference>
<dbReference type="SUPFAM" id="SSF54001">
    <property type="entry name" value="Cysteine proteinases"/>
    <property type="match status" value="1"/>
</dbReference>
<protein>
    <submittedName>
        <fullName evidence="6">P60</fullName>
    </submittedName>
</protein>
<feature type="domain" description="NlpC/P60" evidence="5">
    <location>
        <begin position="137"/>
        <end position="269"/>
    </location>
</feature>